<feature type="region of interest" description="Disordered" evidence="1">
    <location>
        <begin position="519"/>
        <end position="583"/>
    </location>
</feature>
<gene>
    <name evidence="4" type="ORF">A1O9_04195</name>
</gene>
<feature type="chain" id="PRO_5001681581" description="Kelch repeat protein" evidence="3">
    <location>
        <begin position="29"/>
        <end position="583"/>
    </location>
</feature>
<evidence type="ECO:0000313" key="4">
    <source>
        <dbReference type="EMBL" id="KEF59351.1"/>
    </source>
</evidence>
<dbReference type="InterPro" id="IPR015915">
    <property type="entry name" value="Kelch-typ_b-propeller"/>
</dbReference>
<keyword evidence="2" id="KW-1133">Transmembrane helix</keyword>
<dbReference type="RefSeq" id="XP_013261941.1">
    <property type="nucleotide sequence ID" value="XM_013406487.1"/>
</dbReference>
<dbReference type="PANTHER" id="PTHR23244:SF490">
    <property type="entry name" value="KELCH REPEAT PROTEIN"/>
    <property type="match status" value="1"/>
</dbReference>
<evidence type="ECO:0000256" key="1">
    <source>
        <dbReference type="SAM" id="MobiDB-lite"/>
    </source>
</evidence>
<dbReference type="GeneID" id="25279128"/>
<dbReference type="HOGENOM" id="CLU_012508_3_1_1"/>
<name>A0A072PHL9_9EURO</name>
<comment type="caution">
    <text evidence="4">The sequence shown here is derived from an EMBL/GenBank/DDBJ whole genome shotgun (WGS) entry which is preliminary data.</text>
</comment>
<keyword evidence="2" id="KW-0472">Membrane</keyword>
<feature type="compositionally biased region" description="Polar residues" evidence="1">
    <location>
        <begin position="519"/>
        <end position="529"/>
    </location>
</feature>
<feature type="compositionally biased region" description="Polar residues" evidence="1">
    <location>
        <begin position="558"/>
        <end position="569"/>
    </location>
</feature>
<reference evidence="4 5" key="1">
    <citation type="submission" date="2013-03" db="EMBL/GenBank/DDBJ databases">
        <title>The Genome Sequence of Exophiala aquamarina CBS 119918.</title>
        <authorList>
            <consortium name="The Broad Institute Genomics Platform"/>
            <person name="Cuomo C."/>
            <person name="de Hoog S."/>
            <person name="Gorbushina A."/>
            <person name="Walker B."/>
            <person name="Young S.K."/>
            <person name="Zeng Q."/>
            <person name="Gargeya S."/>
            <person name="Fitzgerald M."/>
            <person name="Haas B."/>
            <person name="Abouelleil A."/>
            <person name="Allen A.W."/>
            <person name="Alvarado L."/>
            <person name="Arachchi H.M."/>
            <person name="Berlin A.M."/>
            <person name="Chapman S.B."/>
            <person name="Gainer-Dewar J."/>
            <person name="Goldberg J."/>
            <person name="Griggs A."/>
            <person name="Gujja S."/>
            <person name="Hansen M."/>
            <person name="Howarth C."/>
            <person name="Imamovic A."/>
            <person name="Ireland A."/>
            <person name="Larimer J."/>
            <person name="McCowan C."/>
            <person name="Murphy C."/>
            <person name="Pearson M."/>
            <person name="Poon T.W."/>
            <person name="Priest M."/>
            <person name="Roberts A."/>
            <person name="Saif S."/>
            <person name="Shea T."/>
            <person name="Sisk P."/>
            <person name="Sykes S."/>
            <person name="Wortman J."/>
            <person name="Nusbaum C."/>
            <person name="Birren B."/>
        </authorList>
    </citation>
    <scope>NUCLEOTIDE SEQUENCE [LARGE SCALE GENOMIC DNA]</scope>
    <source>
        <strain evidence="4 5">CBS 119918</strain>
    </source>
</reference>
<feature type="signal peptide" evidence="3">
    <location>
        <begin position="1"/>
        <end position="28"/>
    </location>
</feature>
<organism evidence="4 5">
    <name type="scientific">Exophiala aquamarina CBS 119918</name>
    <dbReference type="NCBI Taxonomy" id="1182545"/>
    <lineage>
        <taxon>Eukaryota</taxon>
        <taxon>Fungi</taxon>
        <taxon>Dikarya</taxon>
        <taxon>Ascomycota</taxon>
        <taxon>Pezizomycotina</taxon>
        <taxon>Eurotiomycetes</taxon>
        <taxon>Chaetothyriomycetidae</taxon>
        <taxon>Chaetothyriales</taxon>
        <taxon>Herpotrichiellaceae</taxon>
        <taxon>Exophiala</taxon>
    </lineage>
</organism>
<dbReference type="Gene3D" id="2.120.10.80">
    <property type="entry name" value="Kelch-type beta propeller"/>
    <property type="match status" value="2"/>
</dbReference>
<dbReference type="OrthoDB" id="540004at2759"/>
<dbReference type="Proteomes" id="UP000027920">
    <property type="component" value="Unassembled WGS sequence"/>
</dbReference>
<evidence type="ECO:0000256" key="2">
    <source>
        <dbReference type="SAM" id="Phobius"/>
    </source>
</evidence>
<dbReference type="InterPro" id="IPR011043">
    <property type="entry name" value="Gal_Oxase/kelch_b-propeller"/>
</dbReference>
<dbReference type="AlphaFoldDB" id="A0A072PHL9"/>
<feature type="transmembrane region" description="Helical" evidence="2">
    <location>
        <begin position="487"/>
        <end position="509"/>
    </location>
</feature>
<protein>
    <recommendedName>
        <fullName evidence="6">Kelch repeat protein</fullName>
    </recommendedName>
</protein>
<keyword evidence="5" id="KW-1185">Reference proteome</keyword>
<dbReference type="STRING" id="1182545.A0A072PHL9"/>
<dbReference type="SUPFAM" id="SSF50965">
    <property type="entry name" value="Galactose oxidase, central domain"/>
    <property type="match status" value="1"/>
</dbReference>
<dbReference type="VEuPathDB" id="FungiDB:A1O9_04195"/>
<dbReference type="PANTHER" id="PTHR23244">
    <property type="entry name" value="KELCH REPEAT DOMAIN"/>
    <property type="match status" value="1"/>
</dbReference>
<evidence type="ECO:0000313" key="5">
    <source>
        <dbReference type="Proteomes" id="UP000027920"/>
    </source>
</evidence>
<evidence type="ECO:0000256" key="3">
    <source>
        <dbReference type="SAM" id="SignalP"/>
    </source>
</evidence>
<keyword evidence="2" id="KW-0812">Transmembrane</keyword>
<dbReference type="EMBL" id="AMGV01000003">
    <property type="protein sequence ID" value="KEF59351.1"/>
    <property type="molecule type" value="Genomic_DNA"/>
</dbReference>
<proteinExistence type="predicted"/>
<accession>A0A072PHL9</accession>
<evidence type="ECO:0008006" key="6">
    <source>
        <dbReference type="Google" id="ProtNLM"/>
    </source>
</evidence>
<keyword evidence="3" id="KW-0732">Signal</keyword>
<sequence length="583" mass="63932">MGAIVAILARAVCFCALLNHLAHVGVSAYSTSLAKRAIDPEWVYSAKDFFRRAYHTSVVVGNHLYIDGGEVYFTSNNAVKSLPMNSTYSIDLSASWKNNSVVLNPIEKTSPPPSLNVGNLVPDPSGTSFYQWNGKITQALDYTELPGPTKANLWQCRIDGDSCEWSLVTSTNLKRLVRSASTQGNGTAYFLGGFGDWRTDLAYYSNVNLRHSAGGLVTYEIKSQTWSNESIEGLAPTGWSFDASLHYLDGLTNQGFLLAMGGATAAPGNLKSGGEYLNPFSYVTLYDIEAKKWYNQSTSGDVPPRRYDKCSLGIPGDNGTFEIFLYGGSVIPTASYAEEQQTNIDLAEVYILSIPSFRWYKANTNPTVSRYRHTCEIVGQRQMVVIGGLTSGVKYANLTKDPLKQGLGIFDLTTLEWRSSYNASAEAYRSPDIVKEDIQQNGQYPSSWDSKVVEGWFINKAVDNAPSNATETSIPDVSSGKSSNTGAIVGGVVGGIGGLILIGLAIFFFRRRTRSRKSNSAQSLLQTKQPEFDHPPLDQPVLNQPELEGTRPKIDYSQADSGELDSTNRFELPAYENQKPSRR</sequence>